<evidence type="ECO:0000313" key="1">
    <source>
        <dbReference type="EMBL" id="OBW91070.1"/>
    </source>
</evidence>
<protein>
    <submittedName>
        <fullName evidence="1">Virulence factor SrfB</fullName>
    </submittedName>
</protein>
<dbReference type="SUPFAM" id="SSF53067">
    <property type="entry name" value="Actin-like ATPase domain"/>
    <property type="match status" value="1"/>
</dbReference>
<name>A0A1A7NN83_9PAST</name>
<dbReference type="RefSeq" id="WP_065239715.1">
    <property type="nucleotide sequence ID" value="NZ_JTJM01000042.1"/>
</dbReference>
<dbReference type="OrthoDB" id="5437169at2"/>
<dbReference type="InterPro" id="IPR043129">
    <property type="entry name" value="ATPase_NBD"/>
</dbReference>
<evidence type="ECO:0000313" key="2">
    <source>
        <dbReference type="Proteomes" id="UP000243558"/>
    </source>
</evidence>
<organism evidence="1 2">
    <name type="scientific">Gallibacterium genomosp. 3</name>
    <dbReference type="NCBI Taxonomy" id="505345"/>
    <lineage>
        <taxon>Bacteria</taxon>
        <taxon>Pseudomonadati</taxon>
        <taxon>Pseudomonadota</taxon>
        <taxon>Gammaproteobacteria</taxon>
        <taxon>Pasteurellales</taxon>
        <taxon>Pasteurellaceae</taxon>
        <taxon>Gallibacterium</taxon>
    </lineage>
</organism>
<dbReference type="Pfam" id="PF07520">
    <property type="entry name" value="SrfB"/>
    <property type="match status" value="1"/>
</dbReference>
<accession>A0A1A7NN83</accession>
<dbReference type="EMBL" id="JTJM01000042">
    <property type="protein sequence ID" value="OBW91070.1"/>
    <property type="molecule type" value="Genomic_DNA"/>
</dbReference>
<reference evidence="1 2" key="1">
    <citation type="submission" date="2014-11" db="EMBL/GenBank/DDBJ databases">
        <title>Pan-genome of Gallibacterium spp.</title>
        <authorList>
            <person name="Kudirkiene E."/>
            <person name="Bojesen A.M."/>
        </authorList>
    </citation>
    <scope>NUCLEOTIDE SEQUENCE [LARGE SCALE GENOMIC DNA]</scope>
    <source>
        <strain evidence="1 2">F151</strain>
    </source>
</reference>
<gene>
    <name evidence="1" type="ORF">QV01_08670</name>
</gene>
<proteinExistence type="predicted"/>
<sequence length="1024" mass="117803">MLPELHYLGKEVSLVMNSGIQFIDFGLKINWKEREWKDISTGYFISSGENGPLRRLIEDPIRDGYYDPSQPGRIVTPEQDISVEQSFTLLNGLWIPIPFLRTVPPDRFDEGPYNWARVRVIQLEQPDQEGNTYRVTFAFDTKVFPNSQDVAYLAPTEEDIRSGVVFGLAHQSNQMSWFLDFNWINDWLLEIFKEQAHLIRLTDFEEINDAVKLKNHQAHYLNLLSILGTRLSLPNIKVVSKKADDIVEAIPVDMILDVGNSRTCGILIEDHKQEKDGLKKRYELELRDLSHPQYVYNEPFESRVEFAQAFFGKEHFSVLSGRRDAFQWPTIGRIGKEASRLASRRNGNEGATGLSSPKRYLWDTEQYGQGWRFNSTYVKTDHEPHATAEPLSSLINEYGEALHILDDSIDEEFDRKIPVFHPKYSRSSLMTFMLSEVLMHALVQINSPTQRAKLEHSRTPRYLRSIILTVPPAMPKPEREIFRNCVYQAIGLVWKSLGWDKSDQDLDFDSKESREQYWPILPEVVIQWDEATCGQIVYLFNETQNNYGGRPEEFIAALRRNDNPQKNTITIATVDIGGGTTDLVINDYSLDYGSGNHNGGSNAHIVPTQRFRDGFKVAGDDILLDMIRDVVVHSLERGLKEKGISEPDSILSKLIGSEERSVQDKLLRQQLTLQVFMPIGLRVLKEYENFDPCYSEATLSDLTFSSLLSEVERPTERVLDYINEPIRRELNDPTFNILDLPIEINLREIHNRFMSGNYYDICKTFNALCEVINCYQCDVLLLTGRPSRLPGVQAFFRSRLPLPVGRILPLNNYRTGNWYPFHKQGRIDDPKTTASVGAMLCFLSTHQRLPNFYLRATALVAYSTVKYIGLLDNNNVIKDSNIYYRDINLDDPDYELPDTHFEVRGLARLGFRQLNVERWSATPLYLLTIEDDQLNRELVDGGVLDITLRIKKSLGLASKQKERIENFEIVTAELRMLDGKVKKVRLRRNELGEPQIKLTLNTMTDAGLKDSLYWLDTGSVKREK</sequence>
<dbReference type="AlphaFoldDB" id="A0A1A7NN83"/>
<dbReference type="InterPro" id="IPR009216">
    <property type="entry name" value="Virulence_factor_SrfB"/>
</dbReference>
<dbReference type="PIRSF" id="PIRSF034585">
    <property type="entry name" value="SrfB"/>
    <property type="match status" value="1"/>
</dbReference>
<comment type="caution">
    <text evidence="1">The sequence shown here is derived from an EMBL/GenBank/DDBJ whole genome shotgun (WGS) entry which is preliminary data.</text>
</comment>
<dbReference type="PATRIC" id="fig|505345.7.peg.1721"/>
<dbReference type="Proteomes" id="UP000243558">
    <property type="component" value="Unassembled WGS sequence"/>
</dbReference>
<keyword evidence="2" id="KW-1185">Reference proteome</keyword>